<comment type="caution">
    <text evidence="2">The sequence shown here is derived from an EMBL/GenBank/DDBJ whole genome shotgun (WGS) entry which is preliminary data.</text>
</comment>
<feature type="domain" description="Bacterial mobilisation" evidence="1">
    <location>
        <begin position="21"/>
        <end position="44"/>
    </location>
</feature>
<sequence length="95" mass="10807">MCNLNSLGYITETDALKESNRQLAAIGRNLNQIARVLNIEFRHSDKITAEMIELLVDRIDQHSTKVEDLIQQGHKRWGGVAYSGKNERRGNRCSP</sequence>
<protein>
    <submittedName>
        <fullName evidence="2">Plasmid mobilization relaxosome protein MobC</fullName>
    </submittedName>
</protein>
<evidence type="ECO:0000313" key="2">
    <source>
        <dbReference type="EMBL" id="RLV59116.1"/>
    </source>
</evidence>
<keyword evidence="3" id="KW-1185">Reference proteome</keyword>
<gene>
    <name evidence="2" type="primary">mobC</name>
    <name evidence="2" type="ORF">D5018_13665</name>
</gene>
<reference evidence="2 3" key="1">
    <citation type="submission" date="2018-09" db="EMBL/GenBank/DDBJ databases">
        <title>Phylogeny of the Shewanellaceae, and recommendation for two new genera, Pseudoshewanella and Parashewanella.</title>
        <authorList>
            <person name="Wang G."/>
        </authorList>
    </citation>
    <scope>NUCLEOTIDE SEQUENCE [LARGE SCALE GENOMIC DNA]</scope>
    <source>
        <strain evidence="2 3">C51</strain>
    </source>
</reference>
<evidence type="ECO:0000259" key="1">
    <source>
        <dbReference type="Pfam" id="PF05713"/>
    </source>
</evidence>
<name>A0A3L8PUW8_9GAMM</name>
<accession>A0A3L8PUW8</accession>
<dbReference type="InterPro" id="IPR008687">
    <property type="entry name" value="MobC"/>
</dbReference>
<dbReference type="EMBL" id="QZEI01000043">
    <property type="protein sequence ID" value="RLV59116.1"/>
    <property type="molecule type" value="Genomic_DNA"/>
</dbReference>
<dbReference type="Pfam" id="PF05713">
    <property type="entry name" value="MobC"/>
    <property type="match status" value="1"/>
</dbReference>
<proteinExistence type="predicted"/>
<organism evidence="2 3">
    <name type="scientific">Parashewanella curva</name>
    <dbReference type="NCBI Taxonomy" id="2338552"/>
    <lineage>
        <taxon>Bacteria</taxon>
        <taxon>Pseudomonadati</taxon>
        <taxon>Pseudomonadota</taxon>
        <taxon>Gammaproteobacteria</taxon>
        <taxon>Alteromonadales</taxon>
        <taxon>Shewanellaceae</taxon>
        <taxon>Parashewanella</taxon>
    </lineage>
</organism>
<dbReference type="Proteomes" id="UP000281474">
    <property type="component" value="Unassembled WGS sequence"/>
</dbReference>
<dbReference type="AlphaFoldDB" id="A0A3L8PUW8"/>
<dbReference type="OrthoDB" id="3268032at2"/>
<evidence type="ECO:0000313" key="3">
    <source>
        <dbReference type="Proteomes" id="UP000281474"/>
    </source>
</evidence>